<dbReference type="GO" id="GO:0043418">
    <property type="term" value="P:homocysteine catabolic process"/>
    <property type="evidence" value="ECO:0007669"/>
    <property type="project" value="TreeGrafter"/>
</dbReference>
<dbReference type="GO" id="GO:0006508">
    <property type="term" value="P:proteolysis"/>
    <property type="evidence" value="ECO:0007669"/>
    <property type="project" value="UniProtKB-KW"/>
</dbReference>
<dbReference type="SUPFAM" id="SSF54001">
    <property type="entry name" value="Cysteine proteinases"/>
    <property type="match status" value="1"/>
</dbReference>
<dbReference type="PANTHER" id="PTHR10363:SF2">
    <property type="entry name" value="BLEOMYCIN HYDROLASE"/>
    <property type="match status" value="1"/>
</dbReference>
<evidence type="ECO:0000256" key="2">
    <source>
        <dbReference type="ARBA" id="ARBA00022801"/>
    </source>
</evidence>
<proteinExistence type="predicted"/>
<dbReference type="Proteomes" id="UP000291022">
    <property type="component" value="Unassembled WGS sequence"/>
</dbReference>
<evidence type="ECO:0000256" key="3">
    <source>
        <dbReference type="ARBA" id="ARBA00022807"/>
    </source>
</evidence>
<dbReference type="GO" id="GO:0009636">
    <property type="term" value="P:response to toxic substance"/>
    <property type="evidence" value="ECO:0007669"/>
    <property type="project" value="TreeGrafter"/>
</dbReference>
<dbReference type="Gene3D" id="3.90.70.10">
    <property type="entry name" value="Cysteine proteinases"/>
    <property type="match status" value="1"/>
</dbReference>
<evidence type="ECO:0000313" key="4">
    <source>
        <dbReference type="Ensembl" id="ENSUAMP00000025037.1"/>
    </source>
</evidence>
<gene>
    <name evidence="4" type="primary">BLMH</name>
</gene>
<dbReference type="AlphaFoldDB" id="A0A452RZN5"/>
<dbReference type="STRING" id="9643.ENSUAMP00000025037"/>
<dbReference type="GeneTree" id="ENSGT00390000001735"/>
<evidence type="ECO:0000256" key="1">
    <source>
        <dbReference type="ARBA" id="ARBA00022670"/>
    </source>
</evidence>
<reference evidence="4" key="3">
    <citation type="submission" date="2025-09" db="UniProtKB">
        <authorList>
            <consortium name="Ensembl"/>
        </authorList>
    </citation>
    <scope>IDENTIFICATION</scope>
</reference>
<keyword evidence="2" id="KW-0378">Hydrolase</keyword>
<reference evidence="5" key="1">
    <citation type="submission" date="2016-06" db="EMBL/GenBank/DDBJ databases">
        <title>De novo assembly and RNA-Seq shows season-dependent expression and editing in black bear kidneys.</title>
        <authorList>
            <person name="Korstanje R."/>
            <person name="Srivastava A."/>
            <person name="Sarsani V.K."/>
            <person name="Sheehan S.M."/>
            <person name="Seger R.L."/>
            <person name="Barter M.E."/>
            <person name="Lindqvist C."/>
            <person name="Brody L.C."/>
            <person name="Mullikin J.C."/>
        </authorList>
    </citation>
    <scope>NUCLEOTIDE SEQUENCE [LARGE SCALE GENOMIC DNA]</scope>
</reference>
<dbReference type="InterPro" id="IPR038765">
    <property type="entry name" value="Papain-like_cys_pep_sf"/>
</dbReference>
<protein>
    <submittedName>
        <fullName evidence="4">Bleomycin hydrolase</fullName>
    </submittedName>
</protein>
<organism evidence="4 5">
    <name type="scientific">Ursus americanus</name>
    <name type="common">American black bear</name>
    <name type="synonym">Euarctos americanus</name>
    <dbReference type="NCBI Taxonomy" id="9643"/>
    <lineage>
        <taxon>Eukaryota</taxon>
        <taxon>Metazoa</taxon>
        <taxon>Chordata</taxon>
        <taxon>Craniata</taxon>
        <taxon>Vertebrata</taxon>
        <taxon>Euteleostomi</taxon>
        <taxon>Mammalia</taxon>
        <taxon>Eutheria</taxon>
        <taxon>Laurasiatheria</taxon>
        <taxon>Carnivora</taxon>
        <taxon>Caniformia</taxon>
        <taxon>Ursidae</taxon>
        <taxon>Ursus</taxon>
    </lineage>
</organism>
<dbReference type="GO" id="GO:0005737">
    <property type="term" value="C:cytoplasm"/>
    <property type="evidence" value="ECO:0007669"/>
    <property type="project" value="Ensembl"/>
</dbReference>
<reference evidence="4" key="2">
    <citation type="submission" date="2025-08" db="UniProtKB">
        <authorList>
            <consortium name="Ensembl"/>
        </authorList>
    </citation>
    <scope>IDENTIFICATION</scope>
</reference>
<name>A0A452RZN5_URSAM</name>
<dbReference type="InterPro" id="IPR004134">
    <property type="entry name" value="Peptidase_C1B"/>
</dbReference>
<sequence length="325" mass="37462">MMIYLYSQLVAGVNPWSVCQKWTGAGVFDLTTTKFWMLECRKTLPKPVSKASTIRKFLKRAEARFELRNSNFTPSLLICPPSFFQIFRVVCICLGNPPETFTWEYRDKDKNYQKIGPITPLEFYREHVKPLFNMENKICLVNDPRPQHKYNRVYTVDYLSNMVGGRKTLYNNQPIDFLKKMVAASIKDGEAVWFGCDVGKHFSGKLGLSDMNVYDHELVFGVSLKNMNKAERLTFGESLMTHAMTFTAVSEKDDQDGTFVKWRVENSWGEDHGHKGYLCMTDEWFSEYVYEVVVDRKHVPEEVLAVLGQEPVVLPAWDPMGALAD</sequence>
<accession>A0A452RZN5</accession>
<dbReference type="PANTHER" id="PTHR10363">
    <property type="entry name" value="BLEOMYCIN HYDROLASE"/>
    <property type="match status" value="1"/>
</dbReference>
<dbReference type="GO" id="GO:0070005">
    <property type="term" value="F:cysteine-type aminopeptidase activity"/>
    <property type="evidence" value="ECO:0007669"/>
    <property type="project" value="InterPro"/>
</dbReference>
<dbReference type="GO" id="GO:0042802">
    <property type="term" value="F:identical protein binding"/>
    <property type="evidence" value="ECO:0007669"/>
    <property type="project" value="Ensembl"/>
</dbReference>
<dbReference type="OMA" id="FTHLWHF"/>
<dbReference type="Pfam" id="PF03051">
    <property type="entry name" value="Peptidase_C1_2"/>
    <property type="match status" value="1"/>
</dbReference>
<dbReference type="Ensembl" id="ENSUAMT00000027961.1">
    <property type="protein sequence ID" value="ENSUAMP00000025037.1"/>
    <property type="gene ID" value="ENSUAMG00000019490.1"/>
</dbReference>
<keyword evidence="5" id="KW-1185">Reference proteome</keyword>
<keyword evidence="3" id="KW-0788">Thiol protease</keyword>
<evidence type="ECO:0000313" key="5">
    <source>
        <dbReference type="Proteomes" id="UP000291022"/>
    </source>
</evidence>
<keyword evidence="1" id="KW-0645">Protease</keyword>